<reference evidence="9" key="2">
    <citation type="submission" date="2020-09" db="EMBL/GenBank/DDBJ databases">
        <authorList>
            <person name="Sun Q."/>
            <person name="Zhou Y."/>
        </authorList>
    </citation>
    <scope>NUCLEOTIDE SEQUENCE</scope>
    <source>
        <strain evidence="9">CGMCC 1.12408</strain>
    </source>
</reference>
<dbReference type="Gene3D" id="3.50.50.100">
    <property type="match status" value="1"/>
</dbReference>
<sequence length="181" mass="20479">MSTLTCIIIGGGYAGIHAIRSIQRRMGQTVRLRIILVDPSPYHVQKVLLFKPAAIKNSTIKIPWKKIFPTNLKVIQGAVTSINHVDKVIHLKETSDEDNTLAYDIAVVAVGSVFQSVDSNKGGIPLISAEHGNKIYIPYNKEMLTNYSHYYLMKLRFTQTVEARFQQPFDQYILPKWSFVS</sequence>
<keyword evidence="6" id="KW-0520">NAD</keyword>
<keyword evidence="10" id="KW-1185">Reference proteome</keyword>
<dbReference type="Proteomes" id="UP000613512">
    <property type="component" value="Unassembled WGS sequence"/>
</dbReference>
<keyword evidence="5" id="KW-0560">Oxidoreductase</keyword>
<dbReference type="PANTHER" id="PTHR43706:SF47">
    <property type="entry name" value="EXTERNAL NADH-UBIQUINONE OXIDOREDUCTASE 1, MITOCHONDRIAL-RELATED"/>
    <property type="match status" value="1"/>
</dbReference>
<dbReference type="PANTHER" id="PTHR43706">
    <property type="entry name" value="NADH DEHYDROGENASE"/>
    <property type="match status" value="1"/>
</dbReference>
<dbReference type="RefSeq" id="WP_188385521.1">
    <property type="nucleotide sequence ID" value="NZ_BMEY01000018.1"/>
</dbReference>
<reference evidence="9" key="1">
    <citation type="journal article" date="2014" name="Int. J. Syst. Evol. Microbiol.">
        <title>Complete genome sequence of Corynebacterium casei LMG S-19264T (=DSM 44701T), isolated from a smear-ripened cheese.</title>
        <authorList>
            <consortium name="US DOE Joint Genome Institute (JGI-PGF)"/>
            <person name="Walter F."/>
            <person name="Albersmeier A."/>
            <person name="Kalinowski J."/>
            <person name="Ruckert C."/>
        </authorList>
    </citation>
    <scope>NUCLEOTIDE SEQUENCE</scope>
    <source>
        <strain evidence="9">CGMCC 1.12408</strain>
    </source>
</reference>
<evidence type="ECO:0000256" key="1">
    <source>
        <dbReference type="ARBA" id="ARBA00005272"/>
    </source>
</evidence>
<proteinExistence type="inferred from homology"/>
<dbReference type="EC" id="1.6.5.9" evidence="2"/>
<comment type="similarity">
    <text evidence="1">Belongs to the NADH dehydrogenase family.</text>
</comment>
<evidence type="ECO:0000256" key="4">
    <source>
        <dbReference type="ARBA" id="ARBA00022827"/>
    </source>
</evidence>
<keyword evidence="3" id="KW-0285">Flavoprotein</keyword>
<organism evidence="9 10">
    <name type="scientific">Ornithinibacillus halotolerans</name>
    <dbReference type="NCBI Taxonomy" id="1274357"/>
    <lineage>
        <taxon>Bacteria</taxon>
        <taxon>Bacillati</taxon>
        <taxon>Bacillota</taxon>
        <taxon>Bacilli</taxon>
        <taxon>Bacillales</taxon>
        <taxon>Bacillaceae</taxon>
        <taxon>Ornithinibacillus</taxon>
    </lineage>
</organism>
<dbReference type="InterPro" id="IPR023753">
    <property type="entry name" value="FAD/NAD-binding_dom"/>
</dbReference>
<keyword evidence="4" id="KW-0274">FAD</keyword>
<evidence type="ECO:0000256" key="5">
    <source>
        <dbReference type="ARBA" id="ARBA00023002"/>
    </source>
</evidence>
<evidence type="ECO:0000256" key="6">
    <source>
        <dbReference type="ARBA" id="ARBA00023027"/>
    </source>
</evidence>
<feature type="domain" description="FAD/NAD(P)-binding" evidence="8">
    <location>
        <begin position="6"/>
        <end position="113"/>
    </location>
</feature>
<dbReference type="InterPro" id="IPR036188">
    <property type="entry name" value="FAD/NAD-bd_sf"/>
</dbReference>
<comment type="catalytic activity">
    <reaction evidence="7">
        <text>a quinone + NADH + H(+) = a quinol + NAD(+)</text>
        <dbReference type="Rhea" id="RHEA:46160"/>
        <dbReference type="ChEBI" id="CHEBI:15378"/>
        <dbReference type="ChEBI" id="CHEBI:24646"/>
        <dbReference type="ChEBI" id="CHEBI:57540"/>
        <dbReference type="ChEBI" id="CHEBI:57945"/>
        <dbReference type="ChEBI" id="CHEBI:132124"/>
        <dbReference type="EC" id="1.6.5.9"/>
    </reaction>
</comment>
<evidence type="ECO:0000313" key="9">
    <source>
        <dbReference type="EMBL" id="GGA85205.1"/>
    </source>
</evidence>
<dbReference type="EMBL" id="BMEY01000018">
    <property type="protein sequence ID" value="GGA85205.1"/>
    <property type="molecule type" value="Genomic_DNA"/>
</dbReference>
<evidence type="ECO:0000313" key="10">
    <source>
        <dbReference type="Proteomes" id="UP000613512"/>
    </source>
</evidence>
<evidence type="ECO:0000259" key="8">
    <source>
        <dbReference type="Pfam" id="PF07992"/>
    </source>
</evidence>
<dbReference type="SUPFAM" id="SSF51905">
    <property type="entry name" value="FAD/NAD(P)-binding domain"/>
    <property type="match status" value="1"/>
</dbReference>
<evidence type="ECO:0000256" key="7">
    <source>
        <dbReference type="ARBA" id="ARBA00047599"/>
    </source>
</evidence>
<dbReference type="GO" id="GO:0050136">
    <property type="term" value="F:NADH dehydrogenase (quinone) (non-electrogenic) activity"/>
    <property type="evidence" value="ECO:0007669"/>
    <property type="project" value="UniProtKB-EC"/>
</dbReference>
<evidence type="ECO:0000256" key="2">
    <source>
        <dbReference type="ARBA" id="ARBA00012637"/>
    </source>
</evidence>
<name>A0A916S5B4_9BACI</name>
<protein>
    <recommendedName>
        <fullName evidence="2">NADH:ubiquinone reductase (non-electrogenic)</fullName>
        <ecNumber evidence="2">1.6.5.9</ecNumber>
    </recommendedName>
</protein>
<dbReference type="AlphaFoldDB" id="A0A916S5B4"/>
<dbReference type="InterPro" id="IPR045024">
    <property type="entry name" value="NDH-2"/>
</dbReference>
<dbReference type="Pfam" id="PF07992">
    <property type="entry name" value="Pyr_redox_2"/>
    <property type="match status" value="1"/>
</dbReference>
<gene>
    <name evidence="9" type="ORF">GCM10008025_30300</name>
</gene>
<accession>A0A916S5B4</accession>
<evidence type="ECO:0000256" key="3">
    <source>
        <dbReference type="ARBA" id="ARBA00022630"/>
    </source>
</evidence>
<comment type="caution">
    <text evidence="9">The sequence shown here is derived from an EMBL/GenBank/DDBJ whole genome shotgun (WGS) entry which is preliminary data.</text>
</comment>